<evidence type="ECO:0000313" key="2">
    <source>
        <dbReference type="Proteomes" id="UP001501326"/>
    </source>
</evidence>
<gene>
    <name evidence="1" type="ORF">GCM10009867_19250</name>
</gene>
<protein>
    <recommendedName>
        <fullName evidence="3">Asp23/Gls24 family envelope stress response protein</fullName>
    </recommendedName>
</protein>
<name>A0ABN3UN33_9MICO</name>
<organism evidence="1 2">
    <name type="scientific">Pedococcus aerophilus</name>
    <dbReference type="NCBI Taxonomy" id="436356"/>
    <lineage>
        <taxon>Bacteria</taxon>
        <taxon>Bacillati</taxon>
        <taxon>Actinomycetota</taxon>
        <taxon>Actinomycetes</taxon>
        <taxon>Micrococcales</taxon>
        <taxon>Intrasporangiaceae</taxon>
        <taxon>Pedococcus</taxon>
    </lineage>
</organism>
<keyword evidence="2" id="KW-1185">Reference proteome</keyword>
<reference evidence="1 2" key="1">
    <citation type="journal article" date="2019" name="Int. J. Syst. Evol. Microbiol.">
        <title>The Global Catalogue of Microorganisms (GCM) 10K type strain sequencing project: providing services to taxonomists for standard genome sequencing and annotation.</title>
        <authorList>
            <consortium name="The Broad Institute Genomics Platform"/>
            <consortium name="The Broad Institute Genome Sequencing Center for Infectious Disease"/>
            <person name="Wu L."/>
            <person name="Ma J."/>
        </authorList>
    </citation>
    <scope>NUCLEOTIDE SEQUENCE [LARGE SCALE GENOMIC DNA]</scope>
    <source>
        <strain evidence="1 2">JCM 16378</strain>
    </source>
</reference>
<dbReference type="RefSeq" id="WP_344192557.1">
    <property type="nucleotide sequence ID" value="NZ_BAAARN010000001.1"/>
</dbReference>
<comment type="caution">
    <text evidence="1">The sequence shown here is derived from an EMBL/GenBank/DDBJ whole genome shotgun (WGS) entry which is preliminary data.</text>
</comment>
<evidence type="ECO:0000313" key="1">
    <source>
        <dbReference type="EMBL" id="GAA2735887.1"/>
    </source>
</evidence>
<accession>A0ABN3UN33</accession>
<sequence>MTTHEDGQDDDRDPVDAIAAAVLAVPGVADLHAGMFGEAATYLPGRRVAGIRVQPDITEVHLTIAFGSPVRETADEVRTAVAALVTTPVHVTVEDVVP</sequence>
<dbReference type="EMBL" id="BAAARN010000001">
    <property type="protein sequence ID" value="GAA2735887.1"/>
    <property type="molecule type" value="Genomic_DNA"/>
</dbReference>
<evidence type="ECO:0008006" key="3">
    <source>
        <dbReference type="Google" id="ProtNLM"/>
    </source>
</evidence>
<proteinExistence type="predicted"/>
<dbReference type="Proteomes" id="UP001501326">
    <property type="component" value="Unassembled WGS sequence"/>
</dbReference>